<protein>
    <submittedName>
        <fullName evidence="2">Uncharacterized protein</fullName>
    </submittedName>
</protein>
<proteinExistence type="predicted"/>
<feature type="compositionally biased region" description="Polar residues" evidence="1">
    <location>
        <begin position="80"/>
        <end position="90"/>
    </location>
</feature>
<sequence>MQVHPHRGAVSAGEGGRGTPDEGQPLRGGLASREGGRRAHQALHCGAVVLWSYVKDSPACVMLAKRSISDRSPRPRQDSGAHSQAQQKLRATQPEGERERETWDYLTCEQQPPQVEMRYSPWPGSPIKNPGRLILVGEKKREKCRSHLSVVPALAGSLPGPQASAAGGNWQPWLAQITPSAGSKRLPKSNLGGGCCCCWAAAGCWGLGAGGLRWTRRLSRHASMSALQCSS</sequence>
<accession>A0A2T2ZYT3</accession>
<gene>
    <name evidence="2" type="ORF">BD289DRAFT_86781</name>
</gene>
<feature type="compositionally biased region" description="Basic and acidic residues" evidence="1">
    <location>
        <begin position="68"/>
        <end position="79"/>
    </location>
</feature>
<evidence type="ECO:0000313" key="2">
    <source>
        <dbReference type="EMBL" id="PSR79775.1"/>
    </source>
</evidence>
<evidence type="ECO:0000313" key="3">
    <source>
        <dbReference type="Proteomes" id="UP000241462"/>
    </source>
</evidence>
<feature type="region of interest" description="Disordered" evidence="1">
    <location>
        <begin position="68"/>
        <end position="101"/>
    </location>
</feature>
<dbReference type="Proteomes" id="UP000241462">
    <property type="component" value="Unassembled WGS sequence"/>
</dbReference>
<name>A0A2T2ZYT3_9PEZI</name>
<keyword evidence="3" id="KW-1185">Reference proteome</keyword>
<reference evidence="2 3" key="1">
    <citation type="journal article" date="2018" name="Mycol. Prog.">
        <title>Coniella lustricola, a new species from submerged detritus.</title>
        <authorList>
            <person name="Raudabaugh D.B."/>
            <person name="Iturriaga T."/>
            <person name="Carver A."/>
            <person name="Mondo S."/>
            <person name="Pangilinan J."/>
            <person name="Lipzen A."/>
            <person name="He G."/>
            <person name="Amirebrahimi M."/>
            <person name="Grigoriev I.V."/>
            <person name="Miller A.N."/>
        </authorList>
    </citation>
    <scope>NUCLEOTIDE SEQUENCE [LARGE SCALE GENOMIC DNA]</scope>
    <source>
        <strain evidence="2 3">B22-T-1</strain>
    </source>
</reference>
<evidence type="ECO:0000256" key="1">
    <source>
        <dbReference type="SAM" id="MobiDB-lite"/>
    </source>
</evidence>
<feature type="region of interest" description="Disordered" evidence="1">
    <location>
        <begin position="1"/>
        <end position="35"/>
    </location>
</feature>
<dbReference type="AlphaFoldDB" id="A0A2T2ZYT3"/>
<organism evidence="2 3">
    <name type="scientific">Coniella lustricola</name>
    <dbReference type="NCBI Taxonomy" id="2025994"/>
    <lineage>
        <taxon>Eukaryota</taxon>
        <taxon>Fungi</taxon>
        <taxon>Dikarya</taxon>
        <taxon>Ascomycota</taxon>
        <taxon>Pezizomycotina</taxon>
        <taxon>Sordariomycetes</taxon>
        <taxon>Sordariomycetidae</taxon>
        <taxon>Diaporthales</taxon>
        <taxon>Schizoparmaceae</taxon>
        <taxon>Coniella</taxon>
    </lineage>
</organism>
<dbReference type="InParanoid" id="A0A2T2ZYT3"/>
<dbReference type="EMBL" id="KZ678555">
    <property type="protein sequence ID" value="PSR79775.1"/>
    <property type="molecule type" value="Genomic_DNA"/>
</dbReference>